<evidence type="ECO:0000259" key="7">
    <source>
        <dbReference type="Pfam" id="PF00496"/>
    </source>
</evidence>
<feature type="domain" description="Solute-binding protein family 5" evidence="7">
    <location>
        <begin position="77"/>
        <end position="465"/>
    </location>
</feature>
<evidence type="ECO:0000256" key="4">
    <source>
        <dbReference type="ARBA" id="ARBA00022729"/>
    </source>
</evidence>
<keyword evidence="5" id="KW-0653">Protein transport</keyword>
<dbReference type="FunFam" id="3.90.76.10:FF:000001">
    <property type="entry name" value="Oligopeptide ABC transporter substrate-binding protein"/>
    <property type="match status" value="1"/>
</dbReference>
<evidence type="ECO:0000313" key="8">
    <source>
        <dbReference type="EMBL" id="UQS86309.1"/>
    </source>
</evidence>
<proteinExistence type="inferred from homology"/>
<evidence type="ECO:0000256" key="1">
    <source>
        <dbReference type="ARBA" id="ARBA00004196"/>
    </source>
</evidence>
<comment type="similarity">
    <text evidence="2">Belongs to the bacterial solute-binding protein 5 family.</text>
</comment>
<reference evidence="8" key="1">
    <citation type="journal article" date="2022" name="Int. J. Syst. Evol. Microbiol.">
        <title>Apilactobacillus apisilvae sp. nov., Nicolia spurrieriana gen. nov. sp. nov., Bombilactobacillus folatiphilus sp. nov. and Bombilactobacillus thymidiniphilus sp. nov., four new lactic acid bacterial isolates from stingless bees Tetragonula carbonaria and Austroplebeia australis.</title>
        <authorList>
            <person name="Oliphant S.A."/>
            <person name="Watson-Haigh N.S."/>
            <person name="Sumby K.M."/>
            <person name="Gardner J."/>
            <person name="Groom S."/>
            <person name="Jiranek V."/>
        </authorList>
    </citation>
    <scope>NUCLEOTIDE SEQUENCE</scope>
    <source>
        <strain evidence="8">SGEP1_A5</strain>
    </source>
</reference>
<name>A0A976X510_9LACO</name>
<dbReference type="RefSeq" id="WP_260116118.1">
    <property type="nucleotide sequence ID" value="NZ_CP093361.1"/>
</dbReference>
<dbReference type="GO" id="GO:0043190">
    <property type="term" value="C:ATP-binding cassette (ABC) transporter complex"/>
    <property type="evidence" value="ECO:0007669"/>
    <property type="project" value="InterPro"/>
</dbReference>
<dbReference type="PROSITE" id="PS51257">
    <property type="entry name" value="PROKAR_LIPOPROTEIN"/>
    <property type="match status" value="1"/>
</dbReference>
<dbReference type="InterPro" id="IPR000914">
    <property type="entry name" value="SBP_5_dom"/>
</dbReference>
<feature type="signal peptide" evidence="6">
    <location>
        <begin position="1"/>
        <end position="21"/>
    </location>
</feature>
<dbReference type="PANTHER" id="PTHR30290">
    <property type="entry name" value="PERIPLASMIC BINDING COMPONENT OF ABC TRANSPORTER"/>
    <property type="match status" value="1"/>
</dbReference>
<evidence type="ECO:0000256" key="5">
    <source>
        <dbReference type="ARBA" id="ARBA00022856"/>
    </source>
</evidence>
<organism evidence="8 9">
    <name type="scientific">Nicoliella spurrieriana</name>
    <dbReference type="NCBI Taxonomy" id="2925830"/>
    <lineage>
        <taxon>Bacteria</taxon>
        <taxon>Bacillati</taxon>
        <taxon>Bacillota</taxon>
        <taxon>Bacilli</taxon>
        <taxon>Lactobacillales</taxon>
        <taxon>Lactobacillaceae</taxon>
        <taxon>Nicoliella</taxon>
    </lineage>
</organism>
<dbReference type="SUPFAM" id="SSF53850">
    <property type="entry name" value="Periplasmic binding protein-like II"/>
    <property type="match status" value="1"/>
</dbReference>
<dbReference type="Gene3D" id="3.90.76.10">
    <property type="entry name" value="Dipeptide-binding Protein, Domain 1"/>
    <property type="match status" value="1"/>
</dbReference>
<dbReference type="InterPro" id="IPR030678">
    <property type="entry name" value="Peptide/Ni-bd"/>
</dbReference>
<dbReference type="GO" id="GO:0030288">
    <property type="term" value="C:outer membrane-bounded periplasmic space"/>
    <property type="evidence" value="ECO:0007669"/>
    <property type="project" value="UniProtKB-ARBA"/>
</dbReference>
<dbReference type="AlphaFoldDB" id="A0A976X510"/>
<dbReference type="KEGG" id="lbe:MOO44_05130"/>
<dbReference type="GO" id="GO:0015833">
    <property type="term" value="P:peptide transport"/>
    <property type="evidence" value="ECO:0007669"/>
    <property type="project" value="UniProtKB-KW"/>
</dbReference>
<accession>A0A976X510</accession>
<evidence type="ECO:0000256" key="3">
    <source>
        <dbReference type="ARBA" id="ARBA00022448"/>
    </source>
</evidence>
<keyword evidence="3" id="KW-0813">Transport</keyword>
<feature type="chain" id="PRO_5036741978" evidence="6">
    <location>
        <begin position="22"/>
        <end position="545"/>
    </location>
</feature>
<dbReference type="PANTHER" id="PTHR30290:SF10">
    <property type="entry name" value="PERIPLASMIC OLIGOPEPTIDE-BINDING PROTEIN-RELATED"/>
    <property type="match status" value="1"/>
</dbReference>
<dbReference type="Gene3D" id="3.10.105.10">
    <property type="entry name" value="Dipeptide-binding Protein, Domain 3"/>
    <property type="match status" value="1"/>
</dbReference>
<dbReference type="GO" id="GO:1904680">
    <property type="term" value="F:peptide transmembrane transporter activity"/>
    <property type="evidence" value="ECO:0007669"/>
    <property type="project" value="TreeGrafter"/>
</dbReference>
<comment type="subcellular location">
    <subcellularLocation>
        <location evidence="1">Cell envelope</location>
    </subcellularLocation>
</comment>
<keyword evidence="4 6" id="KW-0732">Signal</keyword>
<dbReference type="Gene3D" id="3.40.190.10">
    <property type="entry name" value="Periplasmic binding protein-like II"/>
    <property type="match status" value="1"/>
</dbReference>
<gene>
    <name evidence="8" type="ORF">MOO44_05130</name>
</gene>
<dbReference type="Proteomes" id="UP000831181">
    <property type="component" value="Chromosome"/>
</dbReference>
<dbReference type="CDD" id="cd08504">
    <property type="entry name" value="PBP2_OppA"/>
    <property type="match status" value="1"/>
</dbReference>
<keyword evidence="5" id="KW-0571">Peptide transport</keyword>
<keyword evidence="9" id="KW-1185">Reference proteome</keyword>
<evidence type="ECO:0000313" key="9">
    <source>
        <dbReference type="Proteomes" id="UP000831181"/>
    </source>
</evidence>
<dbReference type="InterPro" id="IPR039424">
    <property type="entry name" value="SBP_5"/>
</dbReference>
<dbReference type="PIRSF" id="PIRSF002741">
    <property type="entry name" value="MppA"/>
    <property type="match status" value="1"/>
</dbReference>
<evidence type="ECO:0000256" key="2">
    <source>
        <dbReference type="ARBA" id="ARBA00005695"/>
    </source>
</evidence>
<protein>
    <submittedName>
        <fullName evidence="8">Peptide ABC transporter substrate-binding protein</fullName>
    </submittedName>
</protein>
<dbReference type="EMBL" id="CP093361">
    <property type="protein sequence ID" value="UQS86309.1"/>
    <property type="molecule type" value="Genomic_DNA"/>
</dbReference>
<dbReference type="FunFam" id="3.10.105.10:FF:000001">
    <property type="entry name" value="Oligopeptide ABC transporter, oligopeptide-binding protein"/>
    <property type="match status" value="1"/>
</dbReference>
<sequence>MKVSSVVKVSSVALVAMLGLAACGSNNSSTTGNTKTLTFQESANLPTLDPSLATDSVSARTLDNSNEGLLMIGSDNKVEPGVAKSYSVSKDGKTYTFNLRKSKWSNGSDVTAQDFVYGIRRTANPKTASQYSYLLDHVKNYTAISKKQLPVSSLGVKAEGKYKLVVTLAKPQSYFKYIATMTPLFPQSQKVVEKDGSAYGTKSSEQVYNGPYKVTGWNGTNDSWKLTRNKEYYNNDKTKLDNIKFVVSKDAGTTLNQYQAGKFDVATLSGKQQVNSFKNSPELKKLPQAATYYVEMNQKKVPELRNANIRKALSLAIDRKALTNDVLGDGSLPAKGLVPTKLAKHNGTDFADAAEDSNATSNDVSYNLAAAKKYWAKGLKEVGKKSLSLTLLADDTPNGTKTTETLQSDLTKLPGLKITNQNLPYKTRLNYSVSGKFDLVVSAWIADYPDPVTFLQLFTTNNAYNNGHWSNTKYDTLMDNAEGKDANNVNKRWNDMVDAEKVLMSNDGIIPLYQSVRPQVQKSNVKGIQYSPTGAGFNFRETYIK</sequence>
<evidence type="ECO:0000256" key="6">
    <source>
        <dbReference type="SAM" id="SignalP"/>
    </source>
</evidence>
<dbReference type="Pfam" id="PF00496">
    <property type="entry name" value="SBP_bac_5"/>
    <property type="match status" value="1"/>
</dbReference>